<gene>
    <name evidence="2" type="ORF">SteCoe_37302</name>
</gene>
<dbReference type="Proteomes" id="UP000187209">
    <property type="component" value="Unassembled WGS sequence"/>
</dbReference>
<evidence type="ECO:0000256" key="1">
    <source>
        <dbReference type="SAM" id="Phobius"/>
    </source>
</evidence>
<evidence type="ECO:0000313" key="2">
    <source>
        <dbReference type="EMBL" id="OMJ66008.1"/>
    </source>
</evidence>
<reference evidence="2 3" key="1">
    <citation type="submission" date="2016-11" db="EMBL/GenBank/DDBJ databases">
        <title>The macronuclear genome of Stentor coeruleus: a giant cell with tiny introns.</title>
        <authorList>
            <person name="Slabodnick M."/>
            <person name="Ruby J.G."/>
            <person name="Reiff S.B."/>
            <person name="Swart E.C."/>
            <person name="Gosai S."/>
            <person name="Prabakaran S."/>
            <person name="Witkowska E."/>
            <person name="Larue G.E."/>
            <person name="Fisher S."/>
            <person name="Freeman R.M."/>
            <person name="Gunawardena J."/>
            <person name="Chu W."/>
            <person name="Stover N.A."/>
            <person name="Gregory B.D."/>
            <person name="Nowacki M."/>
            <person name="Derisi J."/>
            <person name="Roy S.W."/>
            <person name="Marshall W.F."/>
            <person name="Sood P."/>
        </authorList>
    </citation>
    <scope>NUCLEOTIDE SEQUENCE [LARGE SCALE GENOMIC DNA]</scope>
    <source>
        <strain evidence="2">WM001</strain>
    </source>
</reference>
<organism evidence="2 3">
    <name type="scientific">Stentor coeruleus</name>
    <dbReference type="NCBI Taxonomy" id="5963"/>
    <lineage>
        <taxon>Eukaryota</taxon>
        <taxon>Sar</taxon>
        <taxon>Alveolata</taxon>
        <taxon>Ciliophora</taxon>
        <taxon>Postciliodesmatophora</taxon>
        <taxon>Heterotrichea</taxon>
        <taxon>Heterotrichida</taxon>
        <taxon>Stentoridae</taxon>
        <taxon>Stentor</taxon>
    </lineage>
</organism>
<keyword evidence="1" id="KW-0812">Transmembrane</keyword>
<feature type="transmembrane region" description="Helical" evidence="1">
    <location>
        <begin position="6"/>
        <end position="24"/>
    </location>
</feature>
<dbReference type="OrthoDB" id="324806at2759"/>
<accession>A0A1R2AN99</accession>
<dbReference type="AlphaFoldDB" id="A0A1R2AN99"/>
<protein>
    <submittedName>
        <fullName evidence="2">Uncharacterized protein</fullName>
    </submittedName>
</protein>
<dbReference type="EMBL" id="MPUH01001852">
    <property type="protein sequence ID" value="OMJ66008.1"/>
    <property type="molecule type" value="Genomic_DNA"/>
</dbReference>
<proteinExistence type="predicted"/>
<keyword evidence="1" id="KW-1133">Transmembrane helix</keyword>
<comment type="caution">
    <text evidence="2">The sequence shown here is derived from an EMBL/GenBank/DDBJ whole genome shotgun (WGS) entry which is preliminary data.</text>
</comment>
<name>A0A1R2AN99_9CILI</name>
<evidence type="ECO:0000313" key="3">
    <source>
        <dbReference type="Proteomes" id="UP000187209"/>
    </source>
</evidence>
<keyword evidence="1" id="KW-0472">Membrane</keyword>
<sequence>MGWCSFLLTGLGLSLCSSILIVWLKLRPRLVVKFYLLKCGKNVEIHTLSLRKRITTIQISDILNPEANKQVMHRMKFYNTFLIETKKGKTFHFLPQSNVFYPDILKEIIKGNDIDTREVKKIEPIKNIIDI</sequence>
<keyword evidence="3" id="KW-1185">Reference proteome</keyword>